<protein>
    <recommendedName>
        <fullName evidence="3">Cellulose biosynthesis protein BcsN</fullName>
    </recommendedName>
</protein>
<accession>A0A679J2M9</accession>
<organism evidence="2">
    <name type="scientific">Methylobacterium bullatum</name>
    <dbReference type="NCBI Taxonomy" id="570505"/>
    <lineage>
        <taxon>Bacteria</taxon>
        <taxon>Pseudomonadati</taxon>
        <taxon>Pseudomonadota</taxon>
        <taxon>Alphaproteobacteria</taxon>
        <taxon>Hyphomicrobiales</taxon>
        <taxon>Methylobacteriaceae</taxon>
        <taxon>Methylobacterium</taxon>
    </lineage>
</organism>
<gene>
    <name evidence="2" type="ORF">MBUL_00713</name>
</gene>
<dbReference type="Pfam" id="PF17038">
    <property type="entry name" value="CBP_BcsN"/>
    <property type="match status" value="1"/>
</dbReference>
<feature type="compositionally biased region" description="Low complexity" evidence="1">
    <location>
        <begin position="271"/>
        <end position="289"/>
    </location>
</feature>
<dbReference type="EMBL" id="LR743504">
    <property type="protein sequence ID" value="CAA2100524.1"/>
    <property type="molecule type" value="Genomic_DNA"/>
</dbReference>
<dbReference type="AlphaFoldDB" id="A0A679J2M9"/>
<proteinExistence type="predicted"/>
<name>A0A679J2M9_9HYPH</name>
<dbReference type="InterPro" id="IPR031482">
    <property type="entry name" value="CBP_BcsN"/>
</dbReference>
<feature type="compositionally biased region" description="Low complexity" evidence="1">
    <location>
        <begin position="296"/>
        <end position="308"/>
    </location>
</feature>
<sequence>MIRSNRSAAAPRSGVFTALILLPLVVTTRAALAESVVEIPGAGRIADVAQTAFRDGYAQRVTYAGGARNYAEISVRNGTDTGARFGPALSMGKPTRLGIAAELLARFPGEVMRVSTVPKRNAYGPVGLAVGSDCLYAWQWIDLAPRSGGRSAPDSLFGGSTERAASLRVSLCRTATATLADLVSGVERMHLSLGAGRDGGRARVSTRPAPKPRRERPSAQAAKAVEKPGKADPQPPGAMERPNARAQKAEDNWRAPPSPAVERSVPTVPQPAAGTATVPLPAGPAAGAPRYITDTAPALAPTAPVAAPKPAPRSVETEDRLSPDLPLRAYRPPP</sequence>
<feature type="region of interest" description="Disordered" evidence="1">
    <location>
        <begin position="193"/>
        <end position="334"/>
    </location>
</feature>
<evidence type="ECO:0000313" key="2">
    <source>
        <dbReference type="EMBL" id="CAA2100524.1"/>
    </source>
</evidence>
<evidence type="ECO:0008006" key="3">
    <source>
        <dbReference type="Google" id="ProtNLM"/>
    </source>
</evidence>
<evidence type="ECO:0000256" key="1">
    <source>
        <dbReference type="SAM" id="MobiDB-lite"/>
    </source>
</evidence>
<reference evidence="2" key="1">
    <citation type="submission" date="2019-12" db="EMBL/GenBank/DDBJ databases">
        <authorList>
            <person name="Cremers G."/>
        </authorList>
    </citation>
    <scope>NUCLEOTIDE SEQUENCE</scope>
    <source>
        <strain evidence="2">Mbul1</strain>
    </source>
</reference>